<dbReference type="GO" id="GO:0019239">
    <property type="term" value="F:deaminase activity"/>
    <property type="evidence" value="ECO:0007669"/>
    <property type="project" value="TreeGrafter"/>
</dbReference>
<dbReference type="SUPFAM" id="SSF55298">
    <property type="entry name" value="YjgF-like"/>
    <property type="match status" value="1"/>
</dbReference>
<dbReference type="AlphaFoldDB" id="A0A0R1KL83"/>
<comment type="similarity">
    <text evidence="1">Belongs to the RutC family.</text>
</comment>
<organism evidence="2 3">
    <name type="scientific">Companilactobacillus nodensis DSM 19682 = JCM 14932 = NBRC 107160</name>
    <dbReference type="NCBI Taxonomy" id="1423775"/>
    <lineage>
        <taxon>Bacteria</taxon>
        <taxon>Bacillati</taxon>
        <taxon>Bacillota</taxon>
        <taxon>Bacilli</taxon>
        <taxon>Lactobacillales</taxon>
        <taxon>Lactobacillaceae</taxon>
        <taxon>Companilactobacillus</taxon>
    </lineage>
</organism>
<dbReference type="PANTHER" id="PTHR11803">
    <property type="entry name" value="2-IMINOBUTANOATE/2-IMINOPROPANOATE DEAMINASE RIDA"/>
    <property type="match status" value="1"/>
</dbReference>
<dbReference type="NCBIfam" id="TIGR00004">
    <property type="entry name" value="Rid family detoxifying hydrolase"/>
    <property type="match status" value="1"/>
</dbReference>
<keyword evidence="3" id="KW-1185">Reference proteome</keyword>
<dbReference type="STRING" id="1423775.FD03_GL001049"/>
<reference evidence="2 3" key="1">
    <citation type="journal article" date="2015" name="Genome Announc.">
        <title>Expanding the biotechnology potential of lactobacilli through comparative genomics of 213 strains and associated genera.</title>
        <authorList>
            <person name="Sun Z."/>
            <person name="Harris H.M."/>
            <person name="McCann A."/>
            <person name="Guo C."/>
            <person name="Argimon S."/>
            <person name="Zhang W."/>
            <person name="Yang X."/>
            <person name="Jeffery I.B."/>
            <person name="Cooney J.C."/>
            <person name="Kagawa T.F."/>
            <person name="Liu W."/>
            <person name="Song Y."/>
            <person name="Salvetti E."/>
            <person name="Wrobel A."/>
            <person name="Rasinkangas P."/>
            <person name="Parkhill J."/>
            <person name="Rea M.C."/>
            <person name="O'Sullivan O."/>
            <person name="Ritari J."/>
            <person name="Douillard F.P."/>
            <person name="Paul Ross R."/>
            <person name="Yang R."/>
            <person name="Briner A.E."/>
            <person name="Felis G.E."/>
            <person name="de Vos W.M."/>
            <person name="Barrangou R."/>
            <person name="Klaenhammer T.R."/>
            <person name="Caufield P.W."/>
            <person name="Cui Y."/>
            <person name="Zhang H."/>
            <person name="O'Toole P.W."/>
        </authorList>
    </citation>
    <scope>NUCLEOTIDE SEQUENCE [LARGE SCALE GENOMIC DNA]</scope>
    <source>
        <strain evidence="2 3">DSM 19682</strain>
    </source>
</reference>
<evidence type="ECO:0000313" key="3">
    <source>
        <dbReference type="Proteomes" id="UP000051248"/>
    </source>
</evidence>
<dbReference type="FunFam" id="3.30.1330.40:FF:000001">
    <property type="entry name" value="L-PSP family endoribonuclease"/>
    <property type="match status" value="1"/>
</dbReference>
<dbReference type="PATRIC" id="fig|1423775.4.peg.1077"/>
<dbReference type="OrthoDB" id="9803101at2"/>
<protein>
    <submittedName>
        <fullName evidence="2">Uncharacterized protein</fullName>
    </submittedName>
</protein>
<proteinExistence type="inferred from homology"/>
<dbReference type="RefSeq" id="WP_025023602.1">
    <property type="nucleotide sequence ID" value="NZ_AZDZ01000002.1"/>
</dbReference>
<evidence type="ECO:0000313" key="2">
    <source>
        <dbReference type="EMBL" id="KRK80914.1"/>
    </source>
</evidence>
<dbReference type="Gene3D" id="3.30.1330.40">
    <property type="entry name" value="RutC-like"/>
    <property type="match status" value="1"/>
</dbReference>
<dbReference type="eggNOG" id="COG0251">
    <property type="taxonomic scope" value="Bacteria"/>
</dbReference>
<dbReference type="InterPro" id="IPR006056">
    <property type="entry name" value="RidA"/>
</dbReference>
<accession>A0A0R1KL83</accession>
<dbReference type="PANTHER" id="PTHR11803:SF58">
    <property type="entry name" value="PROTEIN HMF1-RELATED"/>
    <property type="match status" value="1"/>
</dbReference>
<dbReference type="Proteomes" id="UP000051248">
    <property type="component" value="Unassembled WGS sequence"/>
</dbReference>
<comment type="caution">
    <text evidence="2">The sequence shown here is derived from an EMBL/GenBank/DDBJ whole genome shotgun (WGS) entry which is preliminary data.</text>
</comment>
<dbReference type="GO" id="GO:0005829">
    <property type="term" value="C:cytosol"/>
    <property type="evidence" value="ECO:0007669"/>
    <property type="project" value="TreeGrafter"/>
</dbReference>
<evidence type="ECO:0000256" key="1">
    <source>
        <dbReference type="ARBA" id="ARBA00010552"/>
    </source>
</evidence>
<sequence>MNKIPKSIGPYSAYRIKDNLLITSGQLPINPETNSIDGITFEDQVKQSFDNIENILESENMTFEDILKVKVFLTDLDNFAAVNKVMKELFNEPYPARTAFEVCKLPADGQIEVEVIAYK</sequence>
<gene>
    <name evidence="2" type="ORF">FD03_GL001049</name>
</gene>
<dbReference type="InterPro" id="IPR035959">
    <property type="entry name" value="RutC-like_sf"/>
</dbReference>
<name>A0A0R1KL83_9LACO</name>
<dbReference type="InterPro" id="IPR006175">
    <property type="entry name" value="YjgF/YER057c/UK114"/>
</dbReference>
<dbReference type="CDD" id="cd00448">
    <property type="entry name" value="YjgF_YER057c_UK114_family"/>
    <property type="match status" value="1"/>
</dbReference>
<dbReference type="EMBL" id="AZDZ01000002">
    <property type="protein sequence ID" value="KRK80914.1"/>
    <property type="molecule type" value="Genomic_DNA"/>
</dbReference>
<dbReference type="Pfam" id="PF01042">
    <property type="entry name" value="Ribonuc_L-PSP"/>
    <property type="match status" value="1"/>
</dbReference>